<accession>A0A974W6Y5</accession>
<keyword evidence="10" id="KW-1185">Reference proteome</keyword>
<dbReference type="Pfam" id="PF00925">
    <property type="entry name" value="GTP_cyclohydro2"/>
    <property type="match status" value="1"/>
</dbReference>
<dbReference type="NCBIfam" id="TIGR00506">
    <property type="entry name" value="ribB"/>
    <property type="match status" value="1"/>
</dbReference>
<comment type="function">
    <text evidence="2">Catalyzes the conversion of D-ribulose 5-phosphate to formate and 3,4-dihydroxy-2-butanone 4-phosphate.</text>
</comment>
<comment type="pathway">
    <text evidence="3">Cofactor biosynthesis; riboflavin biosynthesis; 2-hydroxy-3-oxobutyl phosphate from D-ribulose 5-phosphate: step 1/1.</text>
</comment>
<evidence type="ECO:0000256" key="4">
    <source>
        <dbReference type="ARBA" id="ARBA00005520"/>
    </source>
</evidence>
<comment type="similarity">
    <text evidence="4">In the N-terminal section; belongs to the DHBP synthase family.</text>
</comment>
<dbReference type="EC" id="4.1.99.12" evidence="5"/>
<protein>
    <recommendedName>
        <fullName evidence="5">3,4-dihydroxy-2-butanone-4-phosphate synthase</fullName>
        <ecNumber evidence="5">4.1.99.12</ecNumber>
    </recommendedName>
</protein>
<name>A0A974W6Y5_9NOCA</name>
<dbReference type="GO" id="GO:0008686">
    <property type="term" value="F:3,4-dihydroxy-2-butanone-4-phosphate synthase activity"/>
    <property type="evidence" value="ECO:0007669"/>
    <property type="project" value="UniProtKB-EC"/>
</dbReference>
<evidence type="ECO:0000256" key="1">
    <source>
        <dbReference type="ARBA" id="ARBA00000141"/>
    </source>
</evidence>
<dbReference type="Gene3D" id="3.90.870.10">
    <property type="entry name" value="DHBP synthase"/>
    <property type="match status" value="1"/>
</dbReference>
<dbReference type="InterPro" id="IPR017945">
    <property type="entry name" value="DHBP_synth_RibB-like_a/b_dom"/>
</dbReference>
<evidence type="ECO:0000259" key="8">
    <source>
        <dbReference type="Pfam" id="PF00925"/>
    </source>
</evidence>
<dbReference type="InterPro" id="IPR036144">
    <property type="entry name" value="RibA-like_sf"/>
</dbReference>
<dbReference type="Gene3D" id="3.40.50.10990">
    <property type="entry name" value="GTP cyclohydrolase II"/>
    <property type="match status" value="1"/>
</dbReference>
<dbReference type="Pfam" id="PF00926">
    <property type="entry name" value="DHBP_synthase"/>
    <property type="match status" value="1"/>
</dbReference>
<reference evidence="9 10" key="1">
    <citation type="journal article" date="2021" name="Microbiol. Resour. Announc.">
        <title>Complete Genome Sequences of Two Rhodococcus sp. Strains with Large and Linear Chromosomes, Isolated from Apple Rhizosphere.</title>
        <authorList>
            <person name="Benning S."/>
            <person name="Brugnone N."/>
            <person name="Siani R."/>
            <person name="Kublik S."/>
            <person name="Schloter M."/>
            <person name="Rad V."/>
        </authorList>
    </citation>
    <scope>NUCLEOTIDE SEQUENCE [LARGE SCALE GENOMIC DNA]</scope>
    <source>
        <strain evidence="9 10">R79</strain>
    </source>
</reference>
<evidence type="ECO:0000256" key="2">
    <source>
        <dbReference type="ARBA" id="ARBA00002284"/>
    </source>
</evidence>
<dbReference type="PANTHER" id="PTHR21327">
    <property type="entry name" value="GTP CYCLOHYDROLASE II-RELATED"/>
    <property type="match status" value="1"/>
</dbReference>
<evidence type="ECO:0000256" key="5">
    <source>
        <dbReference type="ARBA" id="ARBA00012153"/>
    </source>
</evidence>
<dbReference type="SUPFAM" id="SSF142695">
    <property type="entry name" value="RibA-like"/>
    <property type="match status" value="1"/>
</dbReference>
<dbReference type="PANTHER" id="PTHR21327:SF18">
    <property type="entry name" value="3,4-DIHYDROXY-2-BUTANONE 4-PHOSPHATE SYNTHASE"/>
    <property type="match status" value="1"/>
</dbReference>
<keyword evidence="9" id="KW-0456">Lyase</keyword>
<evidence type="ECO:0000256" key="3">
    <source>
        <dbReference type="ARBA" id="ARBA00004904"/>
    </source>
</evidence>
<dbReference type="InterPro" id="IPR032677">
    <property type="entry name" value="GTP_cyclohydro_II"/>
</dbReference>
<reference evidence="9 10" key="2">
    <citation type="journal article" date="2022" name="Arch. Microbiol.">
        <title>Rhodococcus pseudokoreensis sp. nov. isolated from the rhizosphere of young M26 apple rootstocks.</title>
        <authorList>
            <person name="Kampfer P."/>
            <person name="Glaeser S.P."/>
            <person name="Blom J."/>
            <person name="Wolf J."/>
            <person name="Benning S."/>
            <person name="Schloter M."/>
            <person name="Neumann-Schaal M."/>
        </authorList>
    </citation>
    <scope>NUCLEOTIDE SEQUENCE [LARGE SCALE GENOMIC DNA]</scope>
    <source>
        <strain evidence="9 10">R79</strain>
    </source>
</reference>
<keyword evidence="7" id="KW-0479">Metal-binding</keyword>
<comment type="catalytic activity">
    <reaction evidence="1">
        <text>D-ribulose 5-phosphate = (2S)-2-hydroxy-3-oxobutyl phosphate + formate + H(+)</text>
        <dbReference type="Rhea" id="RHEA:18457"/>
        <dbReference type="ChEBI" id="CHEBI:15378"/>
        <dbReference type="ChEBI" id="CHEBI:15740"/>
        <dbReference type="ChEBI" id="CHEBI:58121"/>
        <dbReference type="ChEBI" id="CHEBI:58830"/>
        <dbReference type="EC" id="4.1.99.12"/>
    </reaction>
</comment>
<evidence type="ECO:0000313" key="9">
    <source>
        <dbReference type="EMBL" id="QSE92161.1"/>
    </source>
</evidence>
<dbReference type="EMBL" id="CP070619">
    <property type="protein sequence ID" value="QSE92161.1"/>
    <property type="molecule type" value="Genomic_DNA"/>
</dbReference>
<evidence type="ECO:0000313" key="10">
    <source>
        <dbReference type="Proteomes" id="UP000662986"/>
    </source>
</evidence>
<evidence type="ECO:0000256" key="6">
    <source>
        <dbReference type="ARBA" id="ARBA00022619"/>
    </source>
</evidence>
<keyword evidence="6" id="KW-0686">Riboflavin biosynthesis</keyword>
<dbReference type="PIRSF" id="PIRSF001259">
    <property type="entry name" value="RibA"/>
    <property type="match status" value="1"/>
</dbReference>
<organism evidence="9 10">
    <name type="scientific">Rhodococcus pseudokoreensis</name>
    <dbReference type="NCBI Taxonomy" id="2811421"/>
    <lineage>
        <taxon>Bacteria</taxon>
        <taxon>Bacillati</taxon>
        <taxon>Actinomycetota</taxon>
        <taxon>Actinomycetes</taxon>
        <taxon>Mycobacteriales</taxon>
        <taxon>Nocardiaceae</taxon>
        <taxon>Rhodococcus</taxon>
    </lineage>
</organism>
<dbReference type="Proteomes" id="UP000662986">
    <property type="component" value="Chromosome"/>
</dbReference>
<proteinExistence type="inferred from homology"/>
<sequence>MTPLSTSAAHARVRTALTAIAAGCPVVVLDDANRENEGDLVLAATLATTETVAFMIRHTSGFLCVALPEAICDRLDLPAMHHSNDDPHGTAYCVATDLHDNGTGISATARARTIAALGDPETTAADLVRPGHVIPLRARAGGVLTRRGHTEAGVDLTHLAGLTPAAALAGIVSADVPDEMARRPELERFAADHGLVVVTVADIAEYRLSTEPQVARGATTVVPTQYGRFDAVGYRDARGGEHMALVSGALTGIGPDTPVYVHRECLTAGVFGGAACDCGARLSSVLTRFGSQGSGVVVYLRDNHHACGVSTNSVASEYLSKIQDWILKDLGVDPSRALHSVTPRLSRTA</sequence>
<evidence type="ECO:0000256" key="7">
    <source>
        <dbReference type="ARBA" id="ARBA00022723"/>
    </source>
</evidence>
<dbReference type="RefSeq" id="WP_206008581.1">
    <property type="nucleotide sequence ID" value="NZ_CP070619.1"/>
</dbReference>
<dbReference type="SUPFAM" id="SSF55821">
    <property type="entry name" value="YrdC/RibB"/>
    <property type="match status" value="1"/>
</dbReference>
<dbReference type="InterPro" id="IPR000422">
    <property type="entry name" value="DHBP_synthase_RibB"/>
</dbReference>
<feature type="domain" description="GTP cyclohydrolase II" evidence="8">
    <location>
        <begin position="218"/>
        <end position="311"/>
    </location>
</feature>
<gene>
    <name evidence="9" type="primary">ribB</name>
    <name evidence="9" type="ORF">JWS13_27770</name>
</gene>